<sequence>MNDRCGGLGFMVIILFLAASSTTVLSGRSHLLEVRNARTGSNNTTTTLGDESKLTLIFCEEKSCGDYGDFDCYCCLPMDTCYSTQAECREVCPRCDPQCSPP</sequence>
<evidence type="ECO:0008006" key="4">
    <source>
        <dbReference type="Google" id="ProtNLM"/>
    </source>
</evidence>
<evidence type="ECO:0000313" key="3">
    <source>
        <dbReference type="Proteomes" id="UP000000768"/>
    </source>
</evidence>
<evidence type="ECO:0000313" key="2">
    <source>
        <dbReference type="EMBL" id="OQU93253.1"/>
    </source>
</evidence>
<name>A0A1Z5SBF7_SORBI</name>
<organism evidence="2 3">
    <name type="scientific">Sorghum bicolor</name>
    <name type="common">Sorghum</name>
    <name type="synonym">Sorghum vulgare</name>
    <dbReference type="NCBI Taxonomy" id="4558"/>
    <lineage>
        <taxon>Eukaryota</taxon>
        <taxon>Viridiplantae</taxon>
        <taxon>Streptophyta</taxon>
        <taxon>Embryophyta</taxon>
        <taxon>Tracheophyta</taxon>
        <taxon>Spermatophyta</taxon>
        <taxon>Magnoliopsida</taxon>
        <taxon>Liliopsida</taxon>
        <taxon>Poales</taxon>
        <taxon>Poaceae</taxon>
        <taxon>PACMAD clade</taxon>
        <taxon>Panicoideae</taxon>
        <taxon>Andropogonodae</taxon>
        <taxon>Andropogoneae</taxon>
        <taxon>Sorghinae</taxon>
        <taxon>Sorghum</taxon>
    </lineage>
</organism>
<dbReference type="InParanoid" id="A0A1Z5SBF7"/>
<feature type="signal peptide" evidence="1">
    <location>
        <begin position="1"/>
        <end position="26"/>
    </location>
</feature>
<dbReference type="Gramene" id="OQU93253">
    <property type="protein sequence ID" value="OQU93253"/>
    <property type="gene ID" value="SORBI_3001G507933"/>
</dbReference>
<dbReference type="OMA" id="PRCDPQC"/>
<keyword evidence="1" id="KW-0732">Signal</keyword>
<accession>A0A1Z5SBF7</accession>
<dbReference type="AlphaFoldDB" id="A0A1Z5SBF7"/>
<dbReference type="EMBL" id="CM000760">
    <property type="protein sequence ID" value="OQU93253.1"/>
    <property type="molecule type" value="Genomic_DNA"/>
</dbReference>
<proteinExistence type="predicted"/>
<evidence type="ECO:0000256" key="1">
    <source>
        <dbReference type="SAM" id="SignalP"/>
    </source>
</evidence>
<keyword evidence="3" id="KW-1185">Reference proteome</keyword>
<feature type="chain" id="PRO_5012238802" description="Embryo surrounding factor 1 brassicaceae domain-containing protein" evidence="1">
    <location>
        <begin position="27"/>
        <end position="102"/>
    </location>
</feature>
<protein>
    <recommendedName>
        <fullName evidence="4">Embryo surrounding factor 1 brassicaceae domain-containing protein</fullName>
    </recommendedName>
</protein>
<gene>
    <name evidence="2" type="ORF">SORBI_3001G507933</name>
</gene>
<dbReference type="Proteomes" id="UP000000768">
    <property type="component" value="Chromosome 1"/>
</dbReference>
<reference evidence="2 3" key="1">
    <citation type="journal article" date="2009" name="Nature">
        <title>The Sorghum bicolor genome and the diversification of grasses.</title>
        <authorList>
            <person name="Paterson A.H."/>
            <person name="Bowers J.E."/>
            <person name="Bruggmann R."/>
            <person name="Dubchak I."/>
            <person name="Grimwood J."/>
            <person name="Gundlach H."/>
            <person name="Haberer G."/>
            <person name="Hellsten U."/>
            <person name="Mitros T."/>
            <person name="Poliakov A."/>
            <person name="Schmutz J."/>
            <person name="Spannagl M."/>
            <person name="Tang H."/>
            <person name="Wang X."/>
            <person name="Wicker T."/>
            <person name="Bharti A.K."/>
            <person name="Chapman J."/>
            <person name="Feltus F.A."/>
            <person name="Gowik U."/>
            <person name="Grigoriev I.V."/>
            <person name="Lyons E."/>
            <person name="Maher C.A."/>
            <person name="Martis M."/>
            <person name="Narechania A."/>
            <person name="Otillar R.P."/>
            <person name="Penning B.W."/>
            <person name="Salamov A.A."/>
            <person name="Wang Y."/>
            <person name="Zhang L."/>
            <person name="Carpita N.C."/>
            <person name="Freeling M."/>
            <person name="Gingle A.R."/>
            <person name="Hash C.T."/>
            <person name="Keller B."/>
            <person name="Klein P."/>
            <person name="Kresovich S."/>
            <person name="McCann M.C."/>
            <person name="Ming R."/>
            <person name="Peterson D.G."/>
            <person name="Mehboob-ur-Rahman"/>
            <person name="Ware D."/>
            <person name="Westhoff P."/>
            <person name="Mayer K.F."/>
            <person name="Messing J."/>
            <person name="Rokhsar D.S."/>
        </authorList>
    </citation>
    <scope>NUCLEOTIDE SEQUENCE [LARGE SCALE GENOMIC DNA]</scope>
    <source>
        <strain evidence="3">cv. BTx623</strain>
    </source>
</reference>
<reference evidence="3" key="2">
    <citation type="journal article" date="2018" name="Plant J.">
        <title>The Sorghum bicolor reference genome: improved assembly, gene annotations, a transcriptome atlas, and signatures of genome organization.</title>
        <authorList>
            <person name="McCormick R.F."/>
            <person name="Truong S.K."/>
            <person name="Sreedasyam A."/>
            <person name="Jenkins J."/>
            <person name="Shu S."/>
            <person name="Sims D."/>
            <person name="Kennedy M."/>
            <person name="Amirebrahimi M."/>
            <person name="Weers B.D."/>
            <person name="McKinley B."/>
            <person name="Mattison A."/>
            <person name="Morishige D.T."/>
            <person name="Grimwood J."/>
            <person name="Schmutz J."/>
            <person name="Mullet J.E."/>
        </authorList>
    </citation>
    <scope>NUCLEOTIDE SEQUENCE [LARGE SCALE GENOMIC DNA]</scope>
    <source>
        <strain evidence="3">cv. BTx623</strain>
    </source>
</reference>